<proteinExistence type="predicted"/>
<accession>A0A928VS52</accession>
<name>A0A928VS52_9CYAN</name>
<protein>
    <recommendedName>
        <fullName evidence="1">DUF6788 domain-containing protein</fullName>
    </recommendedName>
</protein>
<keyword evidence="3" id="KW-1185">Reference proteome</keyword>
<feature type="domain" description="DUF6788" evidence="1">
    <location>
        <begin position="31"/>
        <end position="88"/>
    </location>
</feature>
<evidence type="ECO:0000313" key="3">
    <source>
        <dbReference type="Proteomes" id="UP000625316"/>
    </source>
</evidence>
<dbReference type="Proteomes" id="UP000625316">
    <property type="component" value="Unassembled WGS sequence"/>
</dbReference>
<reference evidence="2" key="1">
    <citation type="submission" date="2020-10" db="EMBL/GenBank/DDBJ databases">
        <authorList>
            <person name="Castelo-Branco R."/>
            <person name="Eusebio N."/>
            <person name="Adriana R."/>
            <person name="Vieira A."/>
            <person name="Brugerolle De Fraissinette N."/>
            <person name="Rezende De Castro R."/>
            <person name="Schneider M.P."/>
            <person name="Vasconcelos V."/>
            <person name="Leao P.N."/>
        </authorList>
    </citation>
    <scope>NUCLEOTIDE SEQUENCE</scope>
    <source>
        <strain evidence="2">LEGE 11480</strain>
    </source>
</reference>
<organism evidence="2 3">
    <name type="scientific">Romeriopsis navalis LEGE 11480</name>
    <dbReference type="NCBI Taxonomy" id="2777977"/>
    <lineage>
        <taxon>Bacteria</taxon>
        <taxon>Bacillati</taxon>
        <taxon>Cyanobacteriota</taxon>
        <taxon>Cyanophyceae</taxon>
        <taxon>Leptolyngbyales</taxon>
        <taxon>Leptolyngbyaceae</taxon>
        <taxon>Romeriopsis</taxon>
        <taxon>Romeriopsis navalis</taxon>
    </lineage>
</organism>
<dbReference type="Pfam" id="PF20586">
    <property type="entry name" value="DUF6788"/>
    <property type="match status" value="1"/>
</dbReference>
<dbReference type="InterPro" id="IPR046738">
    <property type="entry name" value="DUF6788"/>
</dbReference>
<dbReference type="RefSeq" id="WP_264328292.1">
    <property type="nucleotide sequence ID" value="NZ_JADEXQ010000221.1"/>
</dbReference>
<dbReference type="EMBL" id="JADEXQ010000221">
    <property type="protein sequence ID" value="MBE9033495.1"/>
    <property type="molecule type" value="Genomic_DNA"/>
</dbReference>
<sequence>MPARPDADRLLQQAKRLPLNDLEQLALSLAEEVERLKSAPAPVQDTDGWRQEYRKCGKFNCRCANTEYRHGPYWYRTIWVDGTAKKEYRRSKRR</sequence>
<evidence type="ECO:0000313" key="2">
    <source>
        <dbReference type="EMBL" id="MBE9033495.1"/>
    </source>
</evidence>
<gene>
    <name evidence="2" type="ORF">IQ266_27575</name>
</gene>
<evidence type="ECO:0000259" key="1">
    <source>
        <dbReference type="Pfam" id="PF20586"/>
    </source>
</evidence>
<dbReference type="AlphaFoldDB" id="A0A928VS52"/>
<comment type="caution">
    <text evidence="2">The sequence shown here is derived from an EMBL/GenBank/DDBJ whole genome shotgun (WGS) entry which is preliminary data.</text>
</comment>